<feature type="binding site" evidence="6">
    <location>
        <position position="576"/>
    </location>
    <ligand>
        <name>Zn(2+)</name>
        <dbReference type="ChEBI" id="CHEBI:29105"/>
    </ligand>
</feature>
<comment type="similarity">
    <text evidence="2">Belongs to the beta-class carbonic anhydrase family.</text>
</comment>
<comment type="subcellular location">
    <subcellularLocation>
        <location evidence="1">Membrane</location>
        <topology evidence="1">Multi-pass membrane protein</topology>
    </subcellularLocation>
</comment>
<dbReference type="OrthoDB" id="9797527at2"/>
<evidence type="ECO:0000256" key="1">
    <source>
        <dbReference type="ARBA" id="ARBA00004141"/>
    </source>
</evidence>
<dbReference type="InterPro" id="IPR001902">
    <property type="entry name" value="SLC26A/SulP_fam"/>
</dbReference>
<evidence type="ECO:0000256" key="7">
    <source>
        <dbReference type="SAM" id="Phobius"/>
    </source>
</evidence>
<evidence type="ECO:0000313" key="10">
    <source>
        <dbReference type="Proteomes" id="UP000321934"/>
    </source>
</evidence>
<dbReference type="PROSITE" id="PS51257">
    <property type="entry name" value="PROKAR_LIPOPROTEIN"/>
    <property type="match status" value="1"/>
</dbReference>
<feature type="transmembrane region" description="Helical" evidence="7">
    <location>
        <begin position="114"/>
        <end position="132"/>
    </location>
</feature>
<keyword evidence="5 7" id="KW-0472">Membrane</keyword>
<feature type="transmembrane region" description="Helical" evidence="7">
    <location>
        <begin position="82"/>
        <end position="102"/>
    </location>
</feature>
<dbReference type="PANTHER" id="PTHR11814">
    <property type="entry name" value="SULFATE TRANSPORTER"/>
    <property type="match status" value="1"/>
</dbReference>
<accession>A0A5B8XI05</accession>
<evidence type="ECO:0000313" key="9">
    <source>
        <dbReference type="EMBL" id="QED23387.1"/>
    </source>
</evidence>
<evidence type="ECO:0000256" key="3">
    <source>
        <dbReference type="ARBA" id="ARBA00022692"/>
    </source>
</evidence>
<dbReference type="InterPro" id="IPR011547">
    <property type="entry name" value="SLC26A/SulP_dom"/>
</dbReference>
<dbReference type="InterPro" id="IPR036874">
    <property type="entry name" value="Carbonic_anhydrase_sf"/>
</dbReference>
<feature type="transmembrane region" description="Helical" evidence="7">
    <location>
        <begin position="254"/>
        <end position="275"/>
    </location>
</feature>
<dbReference type="Proteomes" id="UP000321934">
    <property type="component" value="Chromosome"/>
</dbReference>
<keyword evidence="3 7" id="KW-0812">Transmembrane</keyword>
<protein>
    <submittedName>
        <fullName evidence="9">MFS transporter/carbonic anhydrase</fullName>
    </submittedName>
</protein>
<feature type="transmembrane region" description="Helical" evidence="7">
    <location>
        <begin position="195"/>
        <end position="213"/>
    </location>
</feature>
<proteinExistence type="inferred from homology"/>
<dbReference type="CDD" id="cd03378">
    <property type="entry name" value="beta_CA_cladeC"/>
    <property type="match status" value="1"/>
</dbReference>
<feature type="binding site" evidence="6">
    <location>
        <position position="574"/>
    </location>
    <ligand>
        <name>Zn(2+)</name>
        <dbReference type="ChEBI" id="CHEBI:29105"/>
    </ligand>
</feature>
<dbReference type="Gene3D" id="3.40.1050.10">
    <property type="entry name" value="Carbonic anhydrase"/>
    <property type="match status" value="1"/>
</dbReference>
<dbReference type="SUPFAM" id="SSF53056">
    <property type="entry name" value="beta-carbonic anhydrase, cab"/>
    <property type="match status" value="1"/>
</dbReference>
<sequence length="718" mass="78475">MKSKTNVFLSDLRAGLTVFLVAVPLCLGIALACKVPIEAGLFSGISGGIVTGLVSGSQTSVSGPSAGFVAVVLDAISHLHSYNLFLCSVIWAGIFQIIFGFLRLGRFGNYIPSSVINGLLVAIGLILILKQIPHLFGYEATPTGDFDFLQGDDSNTFTEIFKAIQHMDMGALIIGLTSLVTIWFMNRYGKRLTKYVPASLFAVFVGILLAWHFQTHTKGTRLEMSNAQLVNIPSGSLSKIFHFPAFSGFAKLDVIKFGLTLAIVISLEALLSVSAGDKLDRQKRHTPVNRELIAQGCGNMASGLLGGIPLTSVVVRTAINVDSGGKTKFATISHGIFLMLSVLCIPRYMNMIPLSSLAAVLIYSGWRLVVNTNLKRIFKNGKQYYIPFVATTLFIMFTNVLIGVCAGMALGFVFVLKANYVKSFSFKKYKYHAGEVLKIHLPQEISFLNKPSLVHMLDSIPKKSSVIIDASHTDYIDQDALDAIKEFKKVRAKLHHIKVSTIGFHRTYDIENRMHITSSVTKEVQKNITPQEVLVLLKEGNKRFATNNRIGHDFKAQMTETAQAQNPLVVILSCMDSRAIPETIFDLGIGEALIVRVAGNVTNQDITGSLEFGCKVLGAKLVLVLGHTECGAVKAACDNGSLENATPLIQRIQRSVHKCNHVHDDAKLVNEAIKMNVVDTAAEILEMSNTLTEMVKNEEIKICGGVYNIKTGYVEFLK</sequence>
<feature type="transmembrane region" description="Helical" evidence="7">
    <location>
        <begin position="163"/>
        <end position="183"/>
    </location>
</feature>
<feature type="binding site" evidence="6">
    <location>
        <position position="630"/>
    </location>
    <ligand>
        <name>Zn(2+)</name>
        <dbReference type="ChEBI" id="CHEBI:29105"/>
    </ligand>
</feature>
<dbReference type="SMART" id="SM00947">
    <property type="entry name" value="Pro_CA"/>
    <property type="match status" value="1"/>
</dbReference>
<feature type="transmembrane region" description="Helical" evidence="7">
    <location>
        <begin position="336"/>
        <end position="364"/>
    </location>
</feature>
<dbReference type="Pfam" id="PF00484">
    <property type="entry name" value="Pro_CA"/>
    <property type="match status" value="1"/>
</dbReference>
<evidence type="ECO:0000256" key="6">
    <source>
        <dbReference type="PIRSR" id="PIRSR601765-1"/>
    </source>
</evidence>
<dbReference type="SUPFAM" id="SSF52091">
    <property type="entry name" value="SpoIIaa-like"/>
    <property type="match status" value="1"/>
</dbReference>
<evidence type="ECO:0000256" key="5">
    <source>
        <dbReference type="ARBA" id="ARBA00023136"/>
    </source>
</evidence>
<dbReference type="InterPro" id="IPR001765">
    <property type="entry name" value="Carbonic_anhydrase"/>
</dbReference>
<dbReference type="GO" id="GO:0016020">
    <property type="term" value="C:membrane"/>
    <property type="evidence" value="ECO:0007669"/>
    <property type="project" value="UniProtKB-SubCell"/>
</dbReference>
<reference evidence="9 10" key="1">
    <citation type="journal article" date="2019" name="ISME J.">
        <title>Deianiraea, an extracellular bacterium associated with the ciliate Paramecium, suggests an alternative scenario for the evolution of Rickettsiales.</title>
        <authorList>
            <person name="Castelli M."/>
            <person name="Sabaneyeva E."/>
            <person name="Lanzoni O."/>
            <person name="Lebedeva N."/>
            <person name="Floriano A.M."/>
            <person name="Gaiarsa S."/>
            <person name="Benken K."/>
            <person name="Modeo L."/>
            <person name="Bandi C."/>
            <person name="Potekhin A."/>
            <person name="Sassera D."/>
            <person name="Petroni G."/>
        </authorList>
    </citation>
    <scope>NUCLEOTIDE SEQUENCE [LARGE SCALE GENOMIC DNA]</scope>
    <source>
        <strain evidence="9">CyL4-1</strain>
    </source>
</reference>
<dbReference type="AlphaFoldDB" id="A0A5B8XI05"/>
<feature type="transmembrane region" description="Helical" evidence="7">
    <location>
        <begin position="384"/>
        <end position="416"/>
    </location>
</feature>
<evidence type="ECO:0000259" key="8">
    <source>
        <dbReference type="Pfam" id="PF00916"/>
    </source>
</evidence>
<evidence type="ECO:0000256" key="2">
    <source>
        <dbReference type="ARBA" id="ARBA00006217"/>
    </source>
</evidence>
<name>A0A5B8XI05_9RICK</name>
<dbReference type="InterPro" id="IPR036513">
    <property type="entry name" value="STAS_dom_sf"/>
</dbReference>
<keyword evidence="4 7" id="KW-1133">Transmembrane helix</keyword>
<keyword evidence="10" id="KW-1185">Reference proteome</keyword>
<dbReference type="EMBL" id="CP029077">
    <property type="protein sequence ID" value="QED23387.1"/>
    <property type="molecule type" value="Genomic_DNA"/>
</dbReference>
<dbReference type="GO" id="GO:0055085">
    <property type="term" value="P:transmembrane transport"/>
    <property type="evidence" value="ECO:0007669"/>
    <property type="project" value="InterPro"/>
</dbReference>
<dbReference type="GO" id="GO:0004089">
    <property type="term" value="F:carbonate dehydratase activity"/>
    <property type="evidence" value="ECO:0007669"/>
    <property type="project" value="InterPro"/>
</dbReference>
<feature type="domain" description="SLC26A/SulP transporter" evidence="8">
    <location>
        <begin position="8"/>
        <end position="380"/>
    </location>
</feature>
<gene>
    <name evidence="9" type="ORF">Deia_00593</name>
</gene>
<feature type="binding site" evidence="6">
    <location>
        <position position="627"/>
    </location>
    <ligand>
        <name>Zn(2+)</name>
        <dbReference type="ChEBI" id="CHEBI:29105"/>
    </ligand>
</feature>
<comment type="cofactor">
    <cofactor evidence="6">
        <name>Zn(2+)</name>
        <dbReference type="ChEBI" id="CHEBI:29105"/>
    </cofactor>
    <text evidence="6">Binds 1 zinc ion per subunit.</text>
</comment>
<dbReference type="GO" id="GO:0008270">
    <property type="term" value="F:zinc ion binding"/>
    <property type="evidence" value="ECO:0007669"/>
    <property type="project" value="InterPro"/>
</dbReference>
<dbReference type="RefSeq" id="WP_146820662.1">
    <property type="nucleotide sequence ID" value="NZ_CP029077.1"/>
</dbReference>
<evidence type="ECO:0000256" key="4">
    <source>
        <dbReference type="ARBA" id="ARBA00022989"/>
    </source>
</evidence>
<keyword evidence="6" id="KW-0862">Zinc</keyword>
<dbReference type="Pfam" id="PF00916">
    <property type="entry name" value="Sulfate_transp"/>
    <property type="match status" value="1"/>
</dbReference>
<keyword evidence="6" id="KW-0479">Metal-binding</keyword>
<organism evidence="9 10">
    <name type="scientific">Candidatus Deianiraea vastatrix</name>
    <dbReference type="NCBI Taxonomy" id="2163644"/>
    <lineage>
        <taxon>Bacteria</taxon>
        <taxon>Pseudomonadati</taxon>
        <taxon>Pseudomonadota</taxon>
        <taxon>Alphaproteobacteria</taxon>
        <taxon>Rickettsiales</taxon>
        <taxon>Candidatus Deianiraeaceae</taxon>
        <taxon>Candidatus Deianiraea</taxon>
    </lineage>
</organism>